<dbReference type="RefSeq" id="WP_148970344.1">
    <property type="nucleotide sequence ID" value="NZ_JBNIKW010000005.1"/>
</dbReference>
<name>A0A5D4TS64_9BACI</name>
<keyword evidence="1" id="KW-0378">Hydrolase</keyword>
<dbReference type="GO" id="GO:0016787">
    <property type="term" value="F:hydrolase activity"/>
    <property type="evidence" value="ECO:0007669"/>
    <property type="project" value="UniProtKB-KW"/>
</dbReference>
<gene>
    <name evidence="1" type="ORF">FZC85_17750</name>
</gene>
<organism evidence="1 2">
    <name type="scientific">Rossellomorea aquimaris</name>
    <dbReference type="NCBI Taxonomy" id="189382"/>
    <lineage>
        <taxon>Bacteria</taxon>
        <taxon>Bacillati</taxon>
        <taxon>Bacillota</taxon>
        <taxon>Bacilli</taxon>
        <taxon>Bacillales</taxon>
        <taxon>Bacillaceae</taxon>
        <taxon>Rossellomorea</taxon>
    </lineage>
</organism>
<proteinExistence type="predicted"/>
<dbReference type="OrthoDB" id="2451965at2"/>
<protein>
    <submittedName>
        <fullName evidence="1">SGNH/GDSL hydrolase family protein</fullName>
    </submittedName>
</protein>
<accession>A0A5D4TS64</accession>
<dbReference type="Gene3D" id="3.40.50.1110">
    <property type="entry name" value="SGNH hydrolase"/>
    <property type="match status" value="1"/>
</dbReference>
<dbReference type="Proteomes" id="UP000324269">
    <property type="component" value="Unassembled WGS sequence"/>
</dbReference>
<sequence>MKKFLIIILTIMTISTVIGGNYHWNQKVSAVQGKVNVTEEKSDEDSVERKRSIEGKKGEADPVKGKLVMLDKVNFLPKDLQPTFQKAIEERRPVHLMIIGSSSTPQKDGAWPQLLERKLLDIYGDSLIHVTIKEIRGKTSQQVVEENIHKELVKMKPDILLLEPFLLYDNGEIKMSERLKNISKIIKSFKKENQNLIILIQPANPIYGATYYPQEKNDLKRYAEQNNFIYLNHWEAWPDYSKREIEDYLTEGNIPNEKGNETWAEYLQEYFVNYGEKE</sequence>
<reference evidence="1 2" key="1">
    <citation type="submission" date="2019-08" db="EMBL/GenBank/DDBJ databases">
        <title>Bacillus genomes from the desert of Cuatro Cienegas, Coahuila.</title>
        <authorList>
            <person name="Olmedo-Alvarez G."/>
        </authorList>
    </citation>
    <scope>NUCLEOTIDE SEQUENCE [LARGE SCALE GENOMIC DNA]</scope>
    <source>
        <strain evidence="1 2">CH87b_3T</strain>
    </source>
</reference>
<comment type="caution">
    <text evidence="1">The sequence shown here is derived from an EMBL/GenBank/DDBJ whole genome shotgun (WGS) entry which is preliminary data.</text>
</comment>
<dbReference type="CDD" id="cd00229">
    <property type="entry name" value="SGNH_hydrolase"/>
    <property type="match status" value="1"/>
</dbReference>
<dbReference type="EMBL" id="VTEZ01000005">
    <property type="protein sequence ID" value="TYS83829.1"/>
    <property type="molecule type" value="Genomic_DNA"/>
</dbReference>
<evidence type="ECO:0000313" key="1">
    <source>
        <dbReference type="EMBL" id="TYS83829.1"/>
    </source>
</evidence>
<dbReference type="SUPFAM" id="SSF52266">
    <property type="entry name" value="SGNH hydrolase"/>
    <property type="match status" value="1"/>
</dbReference>
<dbReference type="AlphaFoldDB" id="A0A5D4TS64"/>
<evidence type="ECO:0000313" key="2">
    <source>
        <dbReference type="Proteomes" id="UP000324269"/>
    </source>
</evidence>
<dbReference type="InterPro" id="IPR036514">
    <property type="entry name" value="SGNH_hydro_sf"/>
</dbReference>